<evidence type="ECO:0000256" key="1">
    <source>
        <dbReference type="ARBA" id="ARBA00004141"/>
    </source>
</evidence>
<dbReference type="PANTHER" id="PTHR10906">
    <property type="entry name" value="SECY/SEC61-ALPHA FAMILY MEMBER"/>
    <property type="match status" value="1"/>
</dbReference>
<keyword evidence="7 9" id="KW-0811">Translocation</keyword>
<keyword evidence="8 11" id="KW-0472">Membrane</keyword>
<evidence type="ECO:0000256" key="11">
    <source>
        <dbReference type="SAM" id="Phobius"/>
    </source>
</evidence>
<evidence type="ECO:0000256" key="10">
    <source>
        <dbReference type="RuleBase" id="RU004349"/>
    </source>
</evidence>
<feature type="transmembrane region" description="Helical" evidence="11">
    <location>
        <begin position="30"/>
        <end position="50"/>
    </location>
</feature>
<keyword evidence="4 9" id="KW-0812">Transmembrane</keyword>
<accession>A0A3G1IVJ9</accession>
<dbReference type="InterPro" id="IPR030659">
    <property type="entry name" value="SecY_CS"/>
</dbReference>
<evidence type="ECO:0000256" key="8">
    <source>
        <dbReference type="ARBA" id="ARBA00023136"/>
    </source>
</evidence>
<keyword evidence="6 11" id="KW-1133">Transmembrane helix</keyword>
<dbReference type="InterPro" id="IPR023201">
    <property type="entry name" value="SecY_dom_sf"/>
</dbReference>
<sequence length="453" mass="51238">MILKFLRFLYSNTKTIFETINQSEDLRKRIPITLGILILIRLGMFIPLPMGEINLDGDQSGLFNLFNLLSGGGFSKISLFSLNIIPYLNASMFIQFLTKVVPSLDNLRKEGGRTNRKKLRRITRVTTIFWAIVQGFFLTWFKIKPNLLNWNFFIGIKIVFILTVGSMLVVWLTDKITDQGIGNGSTLLIAINTLPKIQLSNGFFSLYDFLNYFSSQEIFVLFFGVILKICSSFLLLLITVLNVICLQEATRQIPVIVGKQAREKMLRKTESQQGNELSALKFNVNENFEKTYYLYLAVLPTGIMPLIVASTILTLPSFLNIALSPGFYDVFYIFLTTTLNYLFAPTLGVTPDEIAKTLNKLVINIDGIRPGKATSQYIENVLNRLSLIGGFCLGVVAVLPSIIARLFKIYTFRGLEAISLLLITAVVIETSKKIEVYLIKKYYEDIEKGNKKL</sequence>
<evidence type="ECO:0000256" key="6">
    <source>
        <dbReference type="ARBA" id="ARBA00022989"/>
    </source>
</evidence>
<evidence type="ECO:0000256" key="4">
    <source>
        <dbReference type="ARBA" id="ARBA00022692"/>
    </source>
</evidence>
<dbReference type="RefSeq" id="YP_009546001.1">
    <property type="nucleotide sequence ID" value="NC_040152.1"/>
</dbReference>
<gene>
    <name evidence="12" type="primary">secY</name>
</gene>
<dbReference type="GO" id="GO:0015031">
    <property type="term" value="P:protein transport"/>
    <property type="evidence" value="ECO:0007669"/>
    <property type="project" value="UniProtKB-KW"/>
</dbReference>
<feature type="transmembrane region" description="Helical" evidence="11">
    <location>
        <begin position="292"/>
        <end position="318"/>
    </location>
</feature>
<organism evidence="12">
    <name type="scientific">Glaucocystis incrassata</name>
    <dbReference type="NCBI Taxonomy" id="1789788"/>
    <lineage>
        <taxon>Eukaryota</taxon>
        <taxon>Glaucocystophyceae</taxon>
        <taxon>Glaucocystales</taxon>
        <taxon>Glaucocystaceae</taxon>
        <taxon>Glaucocystis</taxon>
    </lineage>
</organism>
<evidence type="ECO:0000256" key="2">
    <source>
        <dbReference type="ARBA" id="ARBA00005751"/>
    </source>
</evidence>
<keyword evidence="5 9" id="KW-0653">Protein transport</keyword>
<evidence type="ECO:0000256" key="3">
    <source>
        <dbReference type="ARBA" id="ARBA00022448"/>
    </source>
</evidence>
<evidence type="ECO:0000256" key="9">
    <source>
        <dbReference type="RuleBase" id="RU003484"/>
    </source>
</evidence>
<geneLocation type="plastid" evidence="12"/>
<name>A0A3G1IVJ9_9EUKA</name>
<dbReference type="EMBL" id="MF167425">
    <property type="protein sequence ID" value="ASQ40062.1"/>
    <property type="molecule type" value="Genomic_DNA"/>
</dbReference>
<reference evidence="12" key="1">
    <citation type="submission" date="2017-05" db="EMBL/GenBank/DDBJ databases">
        <title>Plastid comparative genomics reveals ancient divergence between Glaucophyte genera.</title>
        <authorList>
            <person name="Figueroa-Martinez F.J."/>
            <person name="Jackson C."/>
            <person name="Reyes-Prieto A."/>
        </authorList>
    </citation>
    <scope>NUCLEOTIDE SEQUENCE</scope>
    <source>
        <strain evidence="12">SAG 229-2</strain>
    </source>
</reference>
<dbReference type="Gene3D" id="1.10.3370.10">
    <property type="entry name" value="SecY subunit domain"/>
    <property type="match status" value="1"/>
</dbReference>
<dbReference type="NCBIfam" id="TIGR00967">
    <property type="entry name" value="3a0501s007"/>
    <property type="match status" value="1"/>
</dbReference>
<proteinExistence type="inferred from homology"/>
<feature type="transmembrane region" description="Helical" evidence="11">
    <location>
        <begin position="77"/>
        <end position="101"/>
    </location>
</feature>
<feature type="transmembrane region" description="Helical" evidence="11">
    <location>
        <begin position="409"/>
        <end position="428"/>
    </location>
</feature>
<feature type="transmembrane region" description="Helical" evidence="11">
    <location>
        <begin position="152"/>
        <end position="173"/>
    </location>
</feature>
<dbReference type="GO" id="GO:0016020">
    <property type="term" value="C:membrane"/>
    <property type="evidence" value="ECO:0007669"/>
    <property type="project" value="UniProtKB-SubCell"/>
</dbReference>
<dbReference type="Pfam" id="PF00344">
    <property type="entry name" value="SecY"/>
    <property type="match status" value="1"/>
</dbReference>
<dbReference type="AlphaFoldDB" id="A0A3G1IVJ9"/>
<dbReference type="InterPro" id="IPR026593">
    <property type="entry name" value="SecY"/>
</dbReference>
<comment type="subcellular location">
    <subcellularLocation>
        <location evidence="1 9">Membrane</location>
        <topology evidence="1 9">Multi-pass membrane protein</topology>
    </subcellularLocation>
</comment>
<dbReference type="InterPro" id="IPR002208">
    <property type="entry name" value="SecY/SEC61-alpha"/>
</dbReference>
<evidence type="ECO:0000256" key="5">
    <source>
        <dbReference type="ARBA" id="ARBA00022927"/>
    </source>
</evidence>
<keyword evidence="3 9" id="KW-0813">Transport</keyword>
<protein>
    <submittedName>
        <fullName evidence="12">Preprotein translocase SecY subunit</fullName>
    </submittedName>
</protein>
<feature type="transmembrane region" description="Helical" evidence="11">
    <location>
        <begin position="218"/>
        <end position="244"/>
    </location>
</feature>
<dbReference type="GeneID" id="38575427"/>
<dbReference type="PROSITE" id="PS00755">
    <property type="entry name" value="SECY_1"/>
    <property type="match status" value="1"/>
</dbReference>
<dbReference type="HAMAP" id="MF_01465">
    <property type="entry name" value="SecY"/>
    <property type="match status" value="1"/>
</dbReference>
<dbReference type="PROSITE" id="PS00756">
    <property type="entry name" value="SECY_2"/>
    <property type="match status" value="1"/>
</dbReference>
<feature type="transmembrane region" description="Helical" evidence="11">
    <location>
        <begin position="122"/>
        <end position="140"/>
    </location>
</feature>
<comment type="similarity">
    <text evidence="2 10">Belongs to the SecY/SEC61-alpha family.</text>
</comment>
<feature type="transmembrane region" description="Helical" evidence="11">
    <location>
        <begin position="385"/>
        <end position="403"/>
    </location>
</feature>
<evidence type="ECO:0000313" key="12">
    <source>
        <dbReference type="EMBL" id="ASQ40062.1"/>
    </source>
</evidence>
<feature type="transmembrane region" description="Helical" evidence="11">
    <location>
        <begin position="330"/>
        <end position="350"/>
    </location>
</feature>
<evidence type="ECO:0000256" key="7">
    <source>
        <dbReference type="ARBA" id="ARBA00023010"/>
    </source>
</evidence>
<dbReference type="PRINTS" id="PR00303">
    <property type="entry name" value="SECYTRNLCASE"/>
</dbReference>
<dbReference type="SUPFAM" id="SSF103491">
    <property type="entry name" value="Preprotein translocase SecY subunit"/>
    <property type="match status" value="1"/>
</dbReference>
<feature type="transmembrane region" description="Helical" evidence="11">
    <location>
        <begin position="180"/>
        <end position="198"/>
    </location>
</feature>
<keyword evidence="12" id="KW-0934">Plastid</keyword>
<dbReference type="PIRSF" id="PIRSF004557">
    <property type="entry name" value="SecY"/>
    <property type="match status" value="1"/>
</dbReference>